<name>A0A7W7K768_9SPHN</name>
<evidence type="ECO:0000313" key="2">
    <source>
        <dbReference type="Proteomes" id="UP000555448"/>
    </source>
</evidence>
<dbReference type="EMBL" id="JACHLR010000001">
    <property type="protein sequence ID" value="MBB4856989.1"/>
    <property type="molecule type" value="Genomic_DNA"/>
</dbReference>
<protein>
    <submittedName>
        <fullName evidence="1">Uncharacterized protein</fullName>
    </submittedName>
</protein>
<reference evidence="1 2" key="1">
    <citation type="submission" date="2020-08" db="EMBL/GenBank/DDBJ databases">
        <title>Functional genomics of gut bacteria from endangered species of beetles.</title>
        <authorList>
            <person name="Carlos-Shanley C."/>
        </authorList>
    </citation>
    <scope>NUCLEOTIDE SEQUENCE [LARGE SCALE GENOMIC DNA]</scope>
    <source>
        <strain evidence="1 2">S00245</strain>
    </source>
</reference>
<dbReference type="Proteomes" id="UP000555448">
    <property type="component" value="Unassembled WGS sequence"/>
</dbReference>
<comment type="caution">
    <text evidence="1">The sequence shown here is derived from an EMBL/GenBank/DDBJ whole genome shotgun (WGS) entry which is preliminary data.</text>
</comment>
<proteinExistence type="predicted"/>
<accession>A0A7W7K768</accession>
<keyword evidence="2" id="KW-1185">Reference proteome</keyword>
<sequence>MRTPEPATDGQLIARRYFINLRKPVPPAQHGHGSSEKGV</sequence>
<evidence type="ECO:0000313" key="1">
    <source>
        <dbReference type="EMBL" id="MBB4856989.1"/>
    </source>
</evidence>
<organism evidence="1 2">
    <name type="scientific">Novosphingobium chloroacetimidivorans</name>
    <dbReference type="NCBI Taxonomy" id="1428314"/>
    <lineage>
        <taxon>Bacteria</taxon>
        <taxon>Pseudomonadati</taxon>
        <taxon>Pseudomonadota</taxon>
        <taxon>Alphaproteobacteria</taxon>
        <taxon>Sphingomonadales</taxon>
        <taxon>Sphingomonadaceae</taxon>
        <taxon>Novosphingobium</taxon>
    </lineage>
</organism>
<dbReference type="AlphaFoldDB" id="A0A7W7K768"/>
<gene>
    <name evidence="1" type="ORF">HNO88_000286</name>
</gene>